<feature type="region of interest" description="Disordered" evidence="2">
    <location>
        <begin position="1"/>
        <end position="28"/>
    </location>
</feature>
<feature type="transmembrane region" description="Helical" evidence="3">
    <location>
        <begin position="38"/>
        <end position="55"/>
    </location>
</feature>
<keyword evidence="3" id="KW-0472">Membrane</keyword>
<evidence type="ECO:0000313" key="5">
    <source>
        <dbReference type="Proteomes" id="UP000464378"/>
    </source>
</evidence>
<keyword evidence="1" id="KW-0813">Transport</keyword>
<evidence type="ECO:0000313" key="4">
    <source>
        <dbReference type="EMBL" id="VIP04845.1"/>
    </source>
</evidence>
<dbReference type="GO" id="GO:0030313">
    <property type="term" value="C:cell envelope"/>
    <property type="evidence" value="ECO:0007669"/>
    <property type="project" value="TreeGrafter"/>
</dbReference>
<keyword evidence="5" id="KW-1185">Reference proteome</keyword>
<organism evidence="4">
    <name type="scientific">Tuwongella immobilis</name>
    <dbReference type="NCBI Taxonomy" id="692036"/>
    <lineage>
        <taxon>Bacteria</taxon>
        <taxon>Pseudomonadati</taxon>
        <taxon>Planctomycetota</taxon>
        <taxon>Planctomycetia</taxon>
        <taxon>Gemmatales</taxon>
        <taxon>Gemmataceae</taxon>
        <taxon>Tuwongella</taxon>
    </lineage>
</organism>
<keyword evidence="3" id="KW-1133">Transmembrane helix</keyword>
<dbReference type="InterPro" id="IPR051909">
    <property type="entry name" value="MFP_Cation_Efflux"/>
</dbReference>
<proteinExistence type="predicted"/>
<evidence type="ECO:0000256" key="2">
    <source>
        <dbReference type="SAM" id="MobiDB-lite"/>
    </source>
</evidence>
<evidence type="ECO:0000256" key="1">
    <source>
        <dbReference type="ARBA" id="ARBA00022448"/>
    </source>
</evidence>
<protein>
    <recommendedName>
        <fullName evidence="6">RND efflux pump membrane fusion protein barrel-sandwich domain-containing protein</fullName>
    </recommendedName>
</protein>
<dbReference type="Proteomes" id="UP000464378">
    <property type="component" value="Chromosome"/>
</dbReference>
<keyword evidence="3" id="KW-0812">Transmembrane</keyword>
<dbReference type="RefSeq" id="WP_232056318.1">
    <property type="nucleotide sequence ID" value="NZ_LR593887.1"/>
</dbReference>
<dbReference type="GO" id="GO:0015679">
    <property type="term" value="P:plasma membrane copper ion transport"/>
    <property type="evidence" value="ECO:0007669"/>
    <property type="project" value="TreeGrafter"/>
</dbReference>
<dbReference type="PANTHER" id="PTHR30097">
    <property type="entry name" value="CATION EFFLUX SYSTEM PROTEIN CUSB"/>
    <property type="match status" value="1"/>
</dbReference>
<accession>A0A6C2YVA5</accession>
<dbReference type="KEGG" id="tim:GMBLW1_43480"/>
<dbReference type="GO" id="GO:0060003">
    <property type="term" value="P:copper ion export"/>
    <property type="evidence" value="ECO:0007669"/>
    <property type="project" value="TreeGrafter"/>
</dbReference>
<reference evidence="4" key="1">
    <citation type="submission" date="2019-04" db="EMBL/GenBank/DDBJ databases">
        <authorList>
            <consortium name="Science for Life Laboratories"/>
        </authorList>
    </citation>
    <scope>NUCLEOTIDE SEQUENCE</scope>
    <source>
        <strain evidence="4">MBLW1</strain>
    </source>
</reference>
<evidence type="ECO:0000256" key="3">
    <source>
        <dbReference type="SAM" id="Phobius"/>
    </source>
</evidence>
<evidence type="ECO:0008006" key="6">
    <source>
        <dbReference type="Google" id="ProtNLM"/>
    </source>
</evidence>
<name>A0A6C2YVA5_9BACT</name>
<dbReference type="EMBL" id="LR593887">
    <property type="protein sequence ID" value="VTS07050.1"/>
    <property type="molecule type" value="Genomic_DNA"/>
</dbReference>
<dbReference type="EMBL" id="LR586016">
    <property type="protein sequence ID" value="VIP04845.1"/>
    <property type="molecule type" value="Genomic_DNA"/>
</dbReference>
<dbReference type="AlphaFoldDB" id="A0A6C2YVA5"/>
<gene>
    <name evidence="4" type="ORF">GMBLW1_43480</name>
</gene>
<sequence length="509" mass="56064">MNSHPISPENPPAMAIRTPAASPSDAPIHRRPPWMRRLVAMIAVIAIGGAAFALWQTREQWQPLVFPGIGTASAESDAESPPASAGEAPSEKILLSEAAQKNLRLIAKPLTPQTYWKTITVPGMVIDLPGQSDRIVISPVTGIVTAIRRRAGDVVRPGEELFSVHLLSEAMHQTQTDLFRATQDSGLAIVQKQRLQSSGGAIPEARIIEVDNQISRLAVATKAYRQELQSRGLTPEQITGITQGKFVHEIPIRVTDRHLEIEESPLPDGVKPKLPTIAESQKPTANLLEIQEVAVELGQQVVAGQTLCFLANHQSLAIEGRAFRDELPQIERSFRNGWPVEVDFGESDSQSWPPMPSQLPIRYLANTIDPESRTFRFLMSLENQSQLIQRGDLTQILWRFRPGQRVRLQVRTEAMENVFVLPPDAVVRNGADAFVFRQNGDIFDRKPVHVLAHDRLAVVVANDGSVPPGIFVAQTGAAQLNRMIQSQRSTLPKGFHIHADGSVHMGSHD</sequence>
<dbReference type="InParanoid" id="A0A6C2YVA5"/>
<dbReference type="PANTHER" id="PTHR30097:SF4">
    <property type="entry name" value="SLR6042 PROTEIN"/>
    <property type="match status" value="1"/>
</dbReference>